<keyword evidence="1 9" id="KW-0963">Cytoplasm</keyword>
<keyword evidence="8 9" id="KW-0143">Chaperone</keyword>
<dbReference type="InterPro" id="IPR012724">
    <property type="entry name" value="DnaJ"/>
</dbReference>
<dbReference type="InterPro" id="IPR018253">
    <property type="entry name" value="DnaJ_domain_CS"/>
</dbReference>
<evidence type="ECO:0000256" key="7">
    <source>
        <dbReference type="ARBA" id="ARBA00023016"/>
    </source>
</evidence>
<comment type="subunit">
    <text evidence="9">Homodimer.</text>
</comment>
<dbReference type="Gene3D" id="2.10.230.10">
    <property type="entry name" value="Heat shock protein DnaJ, cysteine-rich domain"/>
    <property type="match status" value="1"/>
</dbReference>
<evidence type="ECO:0000256" key="5">
    <source>
        <dbReference type="ARBA" id="ARBA00022771"/>
    </source>
</evidence>
<dbReference type="Proteomes" id="UP001368618">
    <property type="component" value="Chromosome"/>
</dbReference>
<dbReference type="PRINTS" id="PR00625">
    <property type="entry name" value="JDOMAIN"/>
</dbReference>
<comment type="similarity">
    <text evidence="9">Belongs to the DnaJ family.</text>
</comment>
<dbReference type="PANTHER" id="PTHR43096:SF48">
    <property type="entry name" value="CHAPERONE PROTEIN DNAJ"/>
    <property type="match status" value="1"/>
</dbReference>
<feature type="repeat" description="CXXCXGXG motif" evidence="9">
    <location>
        <begin position="199"/>
        <end position="206"/>
    </location>
</feature>
<dbReference type="NCBIfam" id="TIGR02349">
    <property type="entry name" value="DnaJ_bact"/>
    <property type="match status" value="1"/>
</dbReference>
<organism evidence="13 14">
    <name type="scientific">Candidatus Legionella polyplacis</name>
    <dbReference type="NCBI Taxonomy" id="2005262"/>
    <lineage>
        <taxon>Bacteria</taxon>
        <taxon>Pseudomonadati</taxon>
        <taxon>Pseudomonadota</taxon>
        <taxon>Gammaproteobacteria</taxon>
        <taxon>Legionellales</taxon>
        <taxon>Legionellaceae</taxon>
        <taxon>Legionella</taxon>
    </lineage>
</organism>
<dbReference type="GO" id="GO:0016491">
    <property type="term" value="F:oxidoreductase activity"/>
    <property type="evidence" value="ECO:0007669"/>
    <property type="project" value="UniProtKB-KW"/>
</dbReference>
<feature type="repeat" description="CXXCXGXG motif" evidence="9">
    <location>
        <begin position="185"/>
        <end position="192"/>
    </location>
</feature>
<proteinExistence type="inferred from homology"/>
<keyword evidence="5 9" id="KW-0863">Zinc-finger</keyword>
<dbReference type="Pfam" id="PF00684">
    <property type="entry name" value="DnaJ_CXXCXGXG"/>
    <property type="match status" value="1"/>
</dbReference>
<feature type="domain" description="CR-type" evidence="12">
    <location>
        <begin position="133"/>
        <end position="211"/>
    </location>
</feature>
<dbReference type="PANTHER" id="PTHR43096">
    <property type="entry name" value="DNAJ HOMOLOG 1, MITOCHONDRIAL-RELATED"/>
    <property type="match status" value="1"/>
</dbReference>
<sequence length="377" mass="41703">MSSQDYYEILGVDRNASDLEIKRAYRKLAMKYHPDRNLNDKLAEEKFKEIQKVYAVLSNKEKRAMYDRFGQAGIDPSVESTVKSSNFSGFGDVFDLFETMFTGGRNSNKHSNDNRGSDLQFNVQVTLEEASSGKKININIPRFTTCKVCFGLGSKRGSHPKKCDVCHGAGEIRMQQGFFSIQQTCRKCNGEGKVIVDPCYTCSGQGRIRENKKLTVKIPSGVNDGDQIRLIGEGEAGLKGGGSGDLYIKIEIKPHSIFRREGNNLYCEVPINYAIAALGGSIDVPTLGGRVTLKIPGGTQTGKIFRLRGKGVGSIRNKTIGDLLCKIIVETPVNLSKEQKNLLLNLQESLENNGGANSPRVSSWFDGVKKFFEKMKF</sequence>
<feature type="domain" description="J" evidence="11">
    <location>
        <begin position="5"/>
        <end position="70"/>
    </location>
</feature>
<feature type="binding site" evidence="9">
    <location>
        <position position="166"/>
    </location>
    <ligand>
        <name>Zn(2+)</name>
        <dbReference type="ChEBI" id="CHEBI:29105"/>
        <label>2</label>
    </ligand>
</feature>
<dbReference type="InterPro" id="IPR036410">
    <property type="entry name" value="HSP_DnaJ_Cys-rich_dom_sf"/>
</dbReference>
<evidence type="ECO:0000256" key="4">
    <source>
        <dbReference type="ARBA" id="ARBA00022737"/>
    </source>
</evidence>
<dbReference type="PROSITE" id="PS51188">
    <property type="entry name" value="ZF_CR"/>
    <property type="match status" value="1"/>
</dbReference>
<evidence type="ECO:0000256" key="3">
    <source>
        <dbReference type="ARBA" id="ARBA00022723"/>
    </source>
</evidence>
<evidence type="ECO:0000256" key="10">
    <source>
        <dbReference type="PROSITE-ProRule" id="PRU00546"/>
    </source>
</evidence>
<feature type="binding site" evidence="9">
    <location>
        <position position="202"/>
    </location>
    <ligand>
        <name>Zn(2+)</name>
        <dbReference type="ChEBI" id="CHEBI:29105"/>
        <label>1</label>
    </ligand>
</feature>
<dbReference type="SUPFAM" id="SSF46565">
    <property type="entry name" value="Chaperone J-domain"/>
    <property type="match status" value="1"/>
</dbReference>
<dbReference type="InterPro" id="IPR001305">
    <property type="entry name" value="HSP_DnaJ_Cys-rich_dom"/>
</dbReference>
<name>A0ABZ2GVP0_9GAMM</name>
<dbReference type="PROSITE" id="PS50076">
    <property type="entry name" value="DNAJ_2"/>
    <property type="match status" value="1"/>
</dbReference>
<feature type="binding site" evidence="9">
    <location>
        <position position="146"/>
    </location>
    <ligand>
        <name>Zn(2+)</name>
        <dbReference type="ChEBI" id="CHEBI:29105"/>
        <label>1</label>
    </ligand>
</feature>
<dbReference type="SUPFAM" id="SSF57938">
    <property type="entry name" value="DnaJ/Hsp40 cysteine-rich domain"/>
    <property type="match status" value="1"/>
</dbReference>
<dbReference type="NCBIfam" id="NF008035">
    <property type="entry name" value="PRK10767.1"/>
    <property type="match status" value="1"/>
</dbReference>
<feature type="repeat" description="CXXCXGXG motif" evidence="9">
    <location>
        <begin position="163"/>
        <end position="170"/>
    </location>
</feature>
<keyword evidence="6 9" id="KW-0862">Zinc</keyword>
<evidence type="ECO:0000256" key="2">
    <source>
        <dbReference type="ARBA" id="ARBA00022705"/>
    </source>
</evidence>
<feature type="repeat" description="CXXCXGXG motif" evidence="9">
    <location>
        <begin position="146"/>
        <end position="153"/>
    </location>
</feature>
<accession>A0ABZ2GVP0</accession>
<feature type="binding site" evidence="9">
    <location>
        <position position="163"/>
    </location>
    <ligand>
        <name>Zn(2+)</name>
        <dbReference type="ChEBI" id="CHEBI:29105"/>
        <label>2</label>
    </ligand>
</feature>
<dbReference type="SMART" id="SM00271">
    <property type="entry name" value="DnaJ"/>
    <property type="match status" value="1"/>
</dbReference>
<dbReference type="InterPro" id="IPR036869">
    <property type="entry name" value="J_dom_sf"/>
</dbReference>
<dbReference type="CDD" id="cd06257">
    <property type="entry name" value="DnaJ"/>
    <property type="match status" value="1"/>
</dbReference>
<evidence type="ECO:0000256" key="1">
    <source>
        <dbReference type="ARBA" id="ARBA00022490"/>
    </source>
</evidence>
<feature type="binding site" evidence="9">
    <location>
        <position position="149"/>
    </location>
    <ligand>
        <name>Zn(2+)</name>
        <dbReference type="ChEBI" id="CHEBI:29105"/>
        <label>1</label>
    </ligand>
</feature>
<dbReference type="EMBL" id="CP135137">
    <property type="protein sequence ID" value="WWR11522.1"/>
    <property type="molecule type" value="Genomic_DNA"/>
</dbReference>
<evidence type="ECO:0000259" key="12">
    <source>
        <dbReference type="PROSITE" id="PS51188"/>
    </source>
</evidence>
<feature type="binding site" evidence="9">
    <location>
        <position position="199"/>
    </location>
    <ligand>
        <name>Zn(2+)</name>
        <dbReference type="ChEBI" id="CHEBI:29105"/>
        <label>1</label>
    </ligand>
</feature>
<dbReference type="PROSITE" id="PS00636">
    <property type="entry name" value="DNAJ_1"/>
    <property type="match status" value="1"/>
</dbReference>
<keyword evidence="3 9" id="KW-0479">Metal-binding</keyword>
<dbReference type="Pfam" id="PF01556">
    <property type="entry name" value="DnaJ_C"/>
    <property type="match status" value="1"/>
</dbReference>
<dbReference type="Gene3D" id="1.10.287.110">
    <property type="entry name" value="DnaJ domain"/>
    <property type="match status" value="1"/>
</dbReference>
<reference evidence="13" key="1">
    <citation type="submission" date="2023-09" db="EMBL/GenBank/DDBJ databases">
        <title>Genomes of two closely related lineages of the louse Polyplax serrata with different host specificities.</title>
        <authorList>
            <person name="Martinu J."/>
            <person name="Tarabai H."/>
            <person name="Stefka J."/>
            <person name="Hypsa V."/>
        </authorList>
    </citation>
    <scope>NUCLEOTIDE SEQUENCE [LARGE SCALE GENOMIC DNA]</scope>
    <source>
        <strain evidence="13">98ZLc_SE</strain>
    </source>
</reference>
<keyword evidence="14" id="KW-1185">Reference proteome</keyword>
<keyword evidence="2 9" id="KW-0235">DNA replication</keyword>
<dbReference type="Gene3D" id="2.60.260.20">
    <property type="entry name" value="Urease metallochaperone UreE, N-terminal domain"/>
    <property type="match status" value="2"/>
</dbReference>
<dbReference type="CDD" id="cd10747">
    <property type="entry name" value="DnaJ_C"/>
    <property type="match status" value="1"/>
</dbReference>
<keyword evidence="13" id="KW-0560">Oxidoreductase</keyword>
<dbReference type="SUPFAM" id="SSF49493">
    <property type="entry name" value="HSP40/DnaJ peptide-binding domain"/>
    <property type="match status" value="2"/>
</dbReference>
<comment type="domain">
    <text evidence="9">The J domain is necessary and sufficient to stimulate DnaK ATPase activity. Zinc center 1 plays an important role in the autonomous, DnaK-independent chaperone activity of DnaJ. Zinc center 2 is essential for interaction with DnaK and for DnaJ activity.</text>
</comment>
<evidence type="ECO:0000256" key="9">
    <source>
        <dbReference type="HAMAP-Rule" id="MF_01152"/>
    </source>
</evidence>
<gene>
    <name evidence="9 13" type="primary">dnaJ</name>
    <name evidence="13" type="ORF">RQL39_02445</name>
</gene>
<protein>
    <recommendedName>
        <fullName evidence="9">Chaperone protein DnaJ</fullName>
    </recommendedName>
</protein>
<dbReference type="CDD" id="cd10719">
    <property type="entry name" value="DnaJ_zf"/>
    <property type="match status" value="1"/>
</dbReference>
<feature type="binding site" evidence="9">
    <location>
        <position position="188"/>
    </location>
    <ligand>
        <name>Zn(2+)</name>
        <dbReference type="ChEBI" id="CHEBI:29105"/>
        <label>2</label>
    </ligand>
</feature>
<comment type="subcellular location">
    <subcellularLocation>
        <location evidence="9">Cytoplasm</location>
    </subcellularLocation>
</comment>
<dbReference type="Pfam" id="PF00226">
    <property type="entry name" value="DnaJ"/>
    <property type="match status" value="1"/>
</dbReference>
<comment type="function">
    <text evidence="9">Participates actively in the response to hyperosmotic and heat shock by preventing the aggregation of stress-denatured proteins and by disaggregating proteins, also in an autonomous, DnaK-independent fashion. Unfolded proteins bind initially to DnaJ; upon interaction with the DnaJ-bound protein, DnaK hydrolyzes its bound ATP, resulting in the formation of a stable complex. GrpE releases ADP from DnaK; ATP binding to DnaK triggers the release of the substrate protein, thus completing the reaction cycle. Several rounds of ATP-dependent interactions between DnaJ, DnaK and GrpE are required for fully efficient folding. Also involved, together with DnaK and GrpE, in the DNA replication of plasmids through activation of initiation proteins.</text>
</comment>
<comment type="cofactor">
    <cofactor evidence="9">
        <name>Zn(2+)</name>
        <dbReference type="ChEBI" id="CHEBI:29105"/>
    </cofactor>
    <text evidence="9">Binds 2 Zn(2+) ions per monomer.</text>
</comment>
<evidence type="ECO:0000256" key="6">
    <source>
        <dbReference type="ARBA" id="ARBA00022833"/>
    </source>
</evidence>
<dbReference type="RefSeq" id="WP_100114993.1">
    <property type="nucleotide sequence ID" value="NZ_CP021497.1"/>
</dbReference>
<dbReference type="InterPro" id="IPR002939">
    <property type="entry name" value="DnaJ_C"/>
</dbReference>
<keyword evidence="7 9" id="KW-0346">Stress response</keyword>
<dbReference type="InterPro" id="IPR001623">
    <property type="entry name" value="DnaJ_domain"/>
</dbReference>
<evidence type="ECO:0000256" key="8">
    <source>
        <dbReference type="ARBA" id="ARBA00023186"/>
    </source>
</evidence>
<evidence type="ECO:0000313" key="13">
    <source>
        <dbReference type="EMBL" id="WWR11522.1"/>
    </source>
</evidence>
<evidence type="ECO:0000259" key="11">
    <source>
        <dbReference type="PROSITE" id="PS50076"/>
    </source>
</evidence>
<feature type="zinc finger region" description="CR-type" evidence="10">
    <location>
        <begin position="133"/>
        <end position="211"/>
    </location>
</feature>
<dbReference type="HAMAP" id="MF_01152">
    <property type="entry name" value="DnaJ"/>
    <property type="match status" value="1"/>
</dbReference>
<keyword evidence="4 9" id="KW-0677">Repeat</keyword>
<feature type="binding site" evidence="9">
    <location>
        <position position="185"/>
    </location>
    <ligand>
        <name>Zn(2+)</name>
        <dbReference type="ChEBI" id="CHEBI:29105"/>
        <label>2</label>
    </ligand>
</feature>
<evidence type="ECO:0000313" key="14">
    <source>
        <dbReference type="Proteomes" id="UP001368618"/>
    </source>
</evidence>
<dbReference type="InterPro" id="IPR008971">
    <property type="entry name" value="HSP40/DnaJ_pept-bd"/>
</dbReference>